<feature type="domain" description="CCHC-type" evidence="3">
    <location>
        <begin position="55"/>
        <end position="72"/>
    </location>
</feature>
<keyword evidence="5" id="KW-1185">Reference proteome</keyword>
<reference evidence="4" key="1">
    <citation type="journal article" date="2017" name="Nature">
        <title>The sunflower genome provides insights into oil metabolism, flowering and Asterid evolution.</title>
        <authorList>
            <person name="Badouin H."/>
            <person name="Gouzy J."/>
            <person name="Grassa C.J."/>
            <person name="Murat F."/>
            <person name="Staton S.E."/>
            <person name="Cottret L."/>
            <person name="Lelandais-Briere C."/>
            <person name="Owens G.L."/>
            <person name="Carrere S."/>
            <person name="Mayjonade B."/>
            <person name="Legrand L."/>
            <person name="Gill N."/>
            <person name="Kane N.C."/>
            <person name="Bowers J.E."/>
            <person name="Hubner S."/>
            <person name="Bellec A."/>
            <person name="Berard A."/>
            <person name="Berges H."/>
            <person name="Blanchet N."/>
            <person name="Boniface M.C."/>
            <person name="Brunel D."/>
            <person name="Catrice O."/>
            <person name="Chaidir N."/>
            <person name="Claudel C."/>
            <person name="Donnadieu C."/>
            <person name="Faraut T."/>
            <person name="Fievet G."/>
            <person name="Helmstetter N."/>
            <person name="King M."/>
            <person name="Knapp S.J."/>
            <person name="Lai Z."/>
            <person name="Le Paslier M.C."/>
            <person name="Lippi Y."/>
            <person name="Lorenzon L."/>
            <person name="Mandel J.R."/>
            <person name="Marage G."/>
            <person name="Marchand G."/>
            <person name="Marquand E."/>
            <person name="Bret-Mestries E."/>
            <person name="Morien E."/>
            <person name="Nambeesan S."/>
            <person name="Nguyen T."/>
            <person name="Pegot-Espagnet P."/>
            <person name="Pouilly N."/>
            <person name="Raftis F."/>
            <person name="Sallet E."/>
            <person name="Schiex T."/>
            <person name="Thomas J."/>
            <person name="Vandecasteele C."/>
            <person name="Vares D."/>
            <person name="Vear F."/>
            <person name="Vautrin S."/>
            <person name="Crespi M."/>
            <person name="Mangin B."/>
            <person name="Burke J.M."/>
            <person name="Salse J."/>
            <person name="Munos S."/>
            <person name="Vincourt P."/>
            <person name="Rieseberg L.H."/>
            <person name="Langlade N.B."/>
        </authorList>
    </citation>
    <scope>NUCLEOTIDE SEQUENCE</scope>
    <source>
        <tissue evidence="4">Leaves</tissue>
    </source>
</reference>
<dbReference type="AlphaFoldDB" id="A0A9K3JLE0"/>
<accession>A0A9K3JLE0</accession>
<keyword evidence="1" id="KW-0863">Zinc-finger</keyword>
<name>A0A9K3JLE0_HELAN</name>
<sequence length="185" mass="21693">MNSKPSIDSAANPFINQQSGIRATSRREEIPATTSTTLPCIHCSYEKRERRWLQRKCYYCNQPGHQIASCKRKEEDEASQLIRLAVNTGTQSQKDIDDERQNDRRSEYMVTGTDRSFWSDIWYVSKSFKRHYSGNLNMFKRIKTLYDVETKTGEWNFYFIKGICVIEMISGSEKLRIQSVFYTPV</sequence>
<evidence type="ECO:0000256" key="2">
    <source>
        <dbReference type="SAM" id="MobiDB-lite"/>
    </source>
</evidence>
<dbReference type="PROSITE" id="PS50158">
    <property type="entry name" value="ZF_CCHC"/>
    <property type="match status" value="1"/>
</dbReference>
<dbReference type="EMBL" id="MNCJ02000317">
    <property type="protein sequence ID" value="KAF5817364.1"/>
    <property type="molecule type" value="Genomic_DNA"/>
</dbReference>
<comment type="caution">
    <text evidence="4">The sequence shown here is derived from an EMBL/GenBank/DDBJ whole genome shotgun (WGS) entry which is preliminary data.</text>
</comment>
<organism evidence="4 5">
    <name type="scientific">Helianthus annuus</name>
    <name type="common">Common sunflower</name>
    <dbReference type="NCBI Taxonomy" id="4232"/>
    <lineage>
        <taxon>Eukaryota</taxon>
        <taxon>Viridiplantae</taxon>
        <taxon>Streptophyta</taxon>
        <taxon>Embryophyta</taxon>
        <taxon>Tracheophyta</taxon>
        <taxon>Spermatophyta</taxon>
        <taxon>Magnoliopsida</taxon>
        <taxon>eudicotyledons</taxon>
        <taxon>Gunneridae</taxon>
        <taxon>Pentapetalae</taxon>
        <taxon>asterids</taxon>
        <taxon>campanulids</taxon>
        <taxon>Asterales</taxon>
        <taxon>Asteraceae</taxon>
        <taxon>Asteroideae</taxon>
        <taxon>Heliantheae alliance</taxon>
        <taxon>Heliantheae</taxon>
        <taxon>Helianthus</taxon>
    </lineage>
</organism>
<protein>
    <submittedName>
        <fullName evidence="4">Transcription factor interactor and regulator CCHC(Zn) family</fullName>
    </submittedName>
</protein>
<dbReference type="Proteomes" id="UP000215914">
    <property type="component" value="Unassembled WGS sequence"/>
</dbReference>
<keyword evidence="1" id="KW-0479">Metal-binding</keyword>
<dbReference type="Pfam" id="PF00098">
    <property type="entry name" value="zf-CCHC"/>
    <property type="match status" value="1"/>
</dbReference>
<dbReference type="GO" id="GO:0003676">
    <property type="term" value="F:nucleic acid binding"/>
    <property type="evidence" value="ECO:0007669"/>
    <property type="project" value="InterPro"/>
</dbReference>
<keyword evidence="1" id="KW-0862">Zinc</keyword>
<gene>
    <name evidence="4" type="ORF">HanXRQr2_Chr02g0052151</name>
</gene>
<proteinExistence type="predicted"/>
<dbReference type="GO" id="GO:0008270">
    <property type="term" value="F:zinc ion binding"/>
    <property type="evidence" value="ECO:0007669"/>
    <property type="project" value="UniProtKB-KW"/>
</dbReference>
<evidence type="ECO:0000256" key="1">
    <source>
        <dbReference type="PROSITE-ProRule" id="PRU00047"/>
    </source>
</evidence>
<dbReference type="InterPro" id="IPR001878">
    <property type="entry name" value="Znf_CCHC"/>
</dbReference>
<reference evidence="4" key="2">
    <citation type="submission" date="2020-06" db="EMBL/GenBank/DDBJ databases">
        <title>Helianthus annuus Genome sequencing and assembly Release 2.</title>
        <authorList>
            <person name="Gouzy J."/>
            <person name="Langlade N."/>
            <person name="Munos S."/>
        </authorList>
    </citation>
    <scope>NUCLEOTIDE SEQUENCE</scope>
    <source>
        <tissue evidence="4">Leaves</tissue>
    </source>
</reference>
<dbReference type="PANTHER" id="PTHR46410:SF26">
    <property type="entry name" value="BULB-TYPE LECTIN DOMAIN-CONTAINING PROTEIN-RELATED"/>
    <property type="match status" value="1"/>
</dbReference>
<evidence type="ECO:0000313" key="5">
    <source>
        <dbReference type="Proteomes" id="UP000215914"/>
    </source>
</evidence>
<feature type="region of interest" description="Disordered" evidence="2">
    <location>
        <begin position="1"/>
        <end position="30"/>
    </location>
</feature>
<dbReference type="PANTHER" id="PTHR46410">
    <property type="entry name" value="AT-RICH INTERACTIVE DOMAIN-CONTAINING PROTEIN 2"/>
    <property type="match status" value="1"/>
</dbReference>
<evidence type="ECO:0000259" key="3">
    <source>
        <dbReference type="PROSITE" id="PS50158"/>
    </source>
</evidence>
<evidence type="ECO:0000313" key="4">
    <source>
        <dbReference type="EMBL" id="KAF5817364.1"/>
    </source>
</evidence>
<dbReference type="Gramene" id="mRNA:HanXRQr2_Chr02g0052151">
    <property type="protein sequence ID" value="CDS:HanXRQr2_Chr02g0052151.1"/>
    <property type="gene ID" value="HanXRQr2_Chr02g0052151"/>
</dbReference>